<gene>
    <name evidence="2" type="ORF">EYF80_026566</name>
</gene>
<evidence type="ECO:0000313" key="3">
    <source>
        <dbReference type="Proteomes" id="UP000314294"/>
    </source>
</evidence>
<feature type="compositionally biased region" description="Basic and acidic residues" evidence="1">
    <location>
        <begin position="90"/>
        <end position="117"/>
    </location>
</feature>
<sequence length="134" mass="15014">MNRLFFSEERYAAAAALRRGGVDFPRLEQWSESPSLSDVSIFMDGFLYISTGLDRRGRDAAAAAAPPAPQRSHFSEQLERFSRGPRVIRRKEPPLDADPSGKRGLRERLEDEGDGRRMRGMGGGLGEERFAGWD</sequence>
<keyword evidence="3" id="KW-1185">Reference proteome</keyword>
<organism evidence="2 3">
    <name type="scientific">Liparis tanakae</name>
    <name type="common">Tanaka's snailfish</name>
    <dbReference type="NCBI Taxonomy" id="230148"/>
    <lineage>
        <taxon>Eukaryota</taxon>
        <taxon>Metazoa</taxon>
        <taxon>Chordata</taxon>
        <taxon>Craniata</taxon>
        <taxon>Vertebrata</taxon>
        <taxon>Euteleostomi</taxon>
        <taxon>Actinopterygii</taxon>
        <taxon>Neopterygii</taxon>
        <taxon>Teleostei</taxon>
        <taxon>Neoteleostei</taxon>
        <taxon>Acanthomorphata</taxon>
        <taxon>Eupercaria</taxon>
        <taxon>Perciformes</taxon>
        <taxon>Cottioidei</taxon>
        <taxon>Cottales</taxon>
        <taxon>Liparidae</taxon>
        <taxon>Liparis</taxon>
    </lineage>
</organism>
<evidence type="ECO:0000313" key="2">
    <source>
        <dbReference type="EMBL" id="TNN63223.1"/>
    </source>
</evidence>
<comment type="caution">
    <text evidence="2">The sequence shown here is derived from an EMBL/GenBank/DDBJ whole genome shotgun (WGS) entry which is preliminary data.</text>
</comment>
<accession>A0A4Z2HDY5</accession>
<dbReference type="AlphaFoldDB" id="A0A4Z2HDY5"/>
<evidence type="ECO:0000256" key="1">
    <source>
        <dbReference type="SAM" id="MobiDB-lite"/>
    </source>
</evidence>
<dbReference type="EMBL" id="SRLO01000278">
    <property type="protein sequence ID" value="TNN63223.1"/>
    <property type="molecule type" value="Genomic_DNA"/>
</dbReference>
<protein>
    <submittedName>
        <fullName evidence="2">Uncharacterized protein</fullName>
    </submittedName>
</protein>
<feature type="compositionally biased region" description="Basic and acidic residues" evidence="1">
    <location>
        <begin position="73"/>
        <end position="82"/>
    </location>
</feature>
<feature type="region of interest" description="Disordered" evidence="1">
    <location>
        <begin position="58"/>
        <end position="134"/>
    </location>
</feature>
<reference evidence="2 3" key="1">
    <citation type="submission" date="2019-03" db="EMBL/GenBank/DDBJ databases">
        <title>First draft genome of Liparis tanakae, snailfish: a comprehensive survey of snailfish specific genes.</title>
        <authorList>
            <person name="Kim W."/>
            <person name="Song I."/>
            <person name="Jeong J.-H."/>
            <person name="Kim D."/>
            <person name="Kim S."/>
            <person name="Ryu S."/>
            <person name="Song J.Y."/>
            <person name="Lee S.K."/>
        </authorList>
    </citation>
    <scope>NUCLEOTIDE SEQUENCE [LARGE SCALE GENOMIC DNA]</scope>
    <source>
        <tissue evidence="2">Muscle</tissue>
    </source>
</reference>
<dbReference type="Proteomes" id="UP000314294">
    <property type="component" value="Unassembled WGS sequence"/>
</dbReference>
<name>A0A4Z2HDY5_9TELE</name>
<proteinExistence type="predicted"/>